<feature type="region of interest" description="Disordered" evidence="1">
    <location>
        <begin position="1"/>
        <end position="25"/>
    </location>
</feature>
<feature type="non-terminal residue" evidence="3">
    <location>
        <position position="1"/>
    </location>
</feature>
<organism evidence="3 4">
    <name type="scientific">Olpidium bornovanus</name>
    <dbReference type="NCBI Taxonomy" id="278681"/>
    <lineage>
        <taxon>Eukaryota</taxon>
        <taxon>Fungi</taxon>
        <taxon>Fungi incertae sedis</taxon>
        <taxon>Olpidiomycota</taxon>
        <taxon>Olpidiomycotina</taxon>
        <taxon>Olpidiomycetes</taxon>
        <taxon>Olpidiales</taxon>
        <taxon>Olpidiaceae</taxon>
        <taxon>Olpidium</taxon>
    </lineage>
</organism>
<reference evidence="3 4" key="1">
    <citation type="journal article" name="Sci. Rep.">
        <title>Genome-scale phylogenetic analyses confirm Olpidium as the closest living zoosporic fungus to the non-flagellated, terrestrial fungi.</title>
        <authorList>
            <person name="Chang Y."/>
            <person name="Rochon D."/>
            <person name="Sekimoto S."/>
            <person name="Wang Y."/>
            <person name="Chovatia M."/>
            <person name="Sandor L."/>
            <person name="Salamov A."/>
            <person name="Grigoriev I.V."/>
            <person name="Stajich J.E."/>
            <person name="Spatafora J.W."/>
        </authorList>
    </citation>
    <scope>NUCLEOTIDE SEQUENCE [LARGE SCALE GENOMIC DNA]</scope>
    <source>
        <strain evidence="3">S191</strain>
    </source>
</reference>
<feature type="domain" description="DM2" evidence="2">
    <location>
        <begin position="14"/>
        <end position="93"/>
    </location>
</feature>
<evidence type="ECO:0000259" key="2">
    <source>
        <dbReference type="PROSITE" id="PS51925"/>
    </source>
</evidence>
<protein>
    <submittedName>
        <fullName evidence="3">SWIB/MDM2 domain-containing protein</fullName>
    </submittedName>
</protein>
<dbReference type="OrthoDB" id="10251073at2759"/>
<evidence type="ECO:0000313" key="3">
    <source>
        <dbReference type="EMBL" id="KAG5458026.1"/>
    </source>
</evidence>
<dbReference type="Gene3D" id="1.10.245.10">
    <property type="entry name" value="SWIB/MDM2 domain"/>
    <property type="match status" value="1"/>
</dbReference>
<comment type="caution">
    <text evidence="3">The sequence shown here is derived from an EMBL/GenBank/DDBJ whole genome shotgun (WGS) entry which is preliminary data.</text>
</comment>
<dbReference type="CDD" id="cd10567">
    <property type="entry name" value="SWIB-MDM2_like"/>
    <property type="match status" value="1"/>
</dbReference>
<dbReference type="SUPFAM" id="SSF47592">
    <property type="entry name" value="SWIB/MDM2 domain"/>
    <property type="match status" value="1"/>
</dbReference>
<gene>
    <name evidence="3" type="ORF">BJ554DRAFT_1836</name>
</gene>
<name>A0A8H7ZRF8_9FUNG</name>
<dbReference type="Pfam" id="PF02201">
    <property type="entry name" value="SWIB"/>
    <property type="match status" value="1"/>
</dbReference>
<dbReference type="InterPro" id="IPR003121">
    <property type="entry name" value="SWIB_MDM2_domain"/>
</dbReference>
<accession>A0A8H7ZRF8</accession>
<dbReference type="InterPro" id="IPR019835">
    <property type="entry name" value="SWIB_domain"/>
</dbReference>
<feature type="region of interest" description="Disordered" evidence="1">
    <location>
        <begin position="89"/>
        <end position="137"/>
    </location>
</feature>
<proteinExistence type="predicted"/>
<dbReference type="InterPro" id="IPR036885">
    <property type="entry name" value="SWIB_MDM2_dom_sf"/>
</dbReference>
<dbReference type="SMART" id="SM00151">
    <property type="entry name" value="SWIB"/>
    <property type="match status" value="1"/>
</dbReference>
<dbReference type="PANTHER" id="PTHR13844">
    <property type="entry name" value="SWI/SNF-RELATED MATRIX-ASSOCIATED ACTIN-DEPENDENT REGULATOR OF CHROMATIN SUBFAMILY D"/>
    <property type="match status" value="1"/>
</dbReference>
<evidence type="ECO:0000256" key="1">
    <source>
        <dbReference type="SAM" id="MobiDB-lite"/>
    </source>
</evidence>
<feature type="compositionally biased region" description="Basic and acidic residues" evidence="1">
    <location>
        <begin position="89"/>
        <end position="104"/>
    </location>
</feature>
<dbReference type="Proteomes" id="UP000673691">
    <property type="component" value="Unassembled WGS sequence"/>
</dbReference>
<keyword evidence="4" id="KW-1185">Reference proteome</keyword>
<sequence>RKAAAGKEAGGRKREPNPNNPFNAPLQLSEPLAALVGATEIVKAIWAYIKDKGLQDESDKRYIVCDARLTSLFDTDRVHMFTMNKLISKHVDKDGGKRAKDDGGRQTGEAPAPAPPPPSSSPRPPQQPPPPPPMLST</sequence>
<evidence type="ECO:0000313" key="4">
    <source>
        <dbReference type="Proteomes" id="UP000673691"/>
    </source>
</evidence>
<dbReference type="AlphaFoldDB" id="A0A8H7ZRF8"/>
<dbReference type="EMBL" id="JAEFCI010009094">
    <property type="protein sequence ID" value="KAG5458026.1"/>
    <property type="molecule type" value="Genomic_DNA"/>
</dbReference>
<feature type="compositionally biased region" description="Pro residues" evidence="1">
    <location>
        <begin position="112"/>
        <end position="137"/>
    </location>
</feature>
<dbReference type="PROSITE" id="PS51925">
    <property type="entry name" value="SWIB_MDM2"/>
    <property type="match status" value="1"/>
</dbReference>